<evidence type="ECO:0000313" key="4">
    <source>
        <dbReference type="Proteomes" id="UP000057158"/>
    </source>
</evidence>
<evidence type="ECO:0000256" key="1">
    <source>
        <dbReference type="SAM" id="SignalP"/>
    </source>
</evidence>
<evidence type="ECO:0000259" key="2">
    <source>
        <dbReference type="Pfam" id="PF01345"/>
    </source>
</evidence>
<dbReference type="Pfam" id="PF01345">
    <property type="entry name" value="DUF11"/>
    <property type="match status" value="1"/>
</dbReference>
<feature type="domain" description="DUF11" evidence="2">
    <location>
        <begin position="46"/>
        <end position="93"/>
    </location>
</feature>
<reference evidence="3 4" key="1">
    <citation type="submission" date="2015-07" db="EMBL/GenBank/DDBJ databases">
        <title>Isolation and Genomic Characterization of a Novel Halophilic Metal-Reducing Deltaproteobacterium from the Deep Subsurface.</title>
        <authorList>
            <person name="Badalamenti J.P."/>
            <person name="Summers Z.M."/>
            <person name="Gralnick J.A."/>
            <person name="Bond D.R."/>
        </authorList>
    </citation>
    <scope>NUCLEOTIDE SEQUENCE [LARGE SCALE GENOMIC DNA]</scope>
    <source>
        <strain evidence="3 4">WTL</strain>
    </source>
</reference>
<dbReference type="AlphaFoldDB" id="A0A0M4D3M4"/>
<protein>
    <recommendedName>
        <fullName evidence="2">DUF11 domain-containing protein</fullName>
    </recommendedName>
</protein>
<keyword evidence="1" id="KW-0732">Signal</keyword>
<dbReference type="InterPro" id="IPR047589">
    <property type="entry name" value="DUF11_rpt"/>
</dbReference>
<dbReference type="KEGG" id="des:DSOUD_2353"/>
<gene>
    <name evidence="3" type="ORF">DSOUD_2353</name>
</gene>
<proteinExistence type="predicted"/>
<evidence type="ECO:0000313" key="3">
    <source>
        <dbReference type="EMBL" id="ALC17114.1"/>
    </source>
</evidence>
<organism evidence="3 4">
    <name type="scientific">Desulfuromonas soudanensis</name>
    <dbReference type="NCBI Taxonomy" id="1603606"/>
    <lineage>
        <taxon>Bacteria</taxon>
        <taxon>Pseudomonadati</taxon>
        <taxon>Thermodesulfobacteriota</taxon>
        <taxon>Desulfuromonadia</taxon>
        <taxon>Desulfuromonadales</taxon>
        <taxon>Desulfuromonadaceae</taxon>
        <taxon>Desulfuromonas</taxon>
    </lineage>
</organism>
<name>A0A0M4D3M4_9BACT</name>
<accession>A0A0M4D3M4</accession>
<feature type="signal peptide" evidence="1">
    <location>
        <begin position="1"/>
        <end position="21"/>
    </location>
</feature>
<keyword evidence="4" id="KW-1185">Reference proteome</keyword>
<sequence>MKLFLNAALLGLLLCATSAWAQPRIEITLKAEVEVKEVVDGKEVVRMAPAKEVTTGQIIHYTLTCSNVGDQTATAVKVNDPIPKEVVFQVGSAFGDNSEVTFSIDGGQSYKLPTLLSYKIKTSDGSLEERLASPDEYTHIQWQIASIPAKATVNVGFRATVR</sequence>
<dbReference type="Proteomes" id="UP000057158">
    <property type="component" value="Chromosome"/>
</dbReference>
<dbReference type="OrthoDB" id="5402115at2"/>
<dbReference type="RefSeq" id="WP_053551146.1">
    <property type="nucleotide sequence ID" value="NZ_CP010802.1"/>
</dbReference>
<dbReference type="InterPro" id="IPR001434">
    <property type="entry name" value="OmcB-like_DUF11"/>
</dbReference>
<dbReference type="STRING" id="1603606.DSOUD_2353"/>
<feature type="chain" id="PRO_5005791807" description="DUF11 domain-containing protein" evidence="1">
    <location>
        <begin position="22"/>
        <end position="162"/>
    </location>
</feature>
<dbReference type="EMBL" id="CP010802">
    <property type="protein sequence ID" value="ALC17114.1"/>
    <property type="molecule type" value="Genomic_DNA"/>
</dbReference>
<dbReference type="PATRIC" id="fig|1603606.3.peg.2548"/>
<dbReference type="NCBIfam" id="TIGR01451">
    <property type="entry name" value="B_ant_repeat"/>
    <property type="match status" value="1"/>
</dbReference>